<protein>
    <recommendedName>
        <fullName evidence="1">DNA2/NAM7 helicase helicase domain-containing protein</fullName>
    </recommendedName>
</protein>
<dbReference type="GO" id="GO:0043186">
    <property type="term" value="C:P granule"/>
    <property type="evidence" value="ECO:0007669"/>
    <property type="project" value="TreeGrafter"/>
</dbReference>
<dbReference type="InterPro" id="IPR045055">
    <property type="entry name" value="DNA2/NAM7-like"/>
</dbReference>
<sequence length="142" mass="16280">MRKRKIAADLYIKDYFHPYVEAGHKEVTPLRIFYHHRWVQTVHPTVLQYAMFGISEKGAVFPGRPTKEDVEKHRIIVATLSTSRDLYNLQLGPGYFTHILLDEAAQAMEVETIMPLALAHSNTRVILAGDHMQVGQHFTVLK</sequence>
<proteinExistence type="predicted"/>
<dbReference type="InterPro" id="IPR027417">
    <property type="entry name" value="P-loop_NTPase"/>
</dbReference>
<dbReference type="InterPro" id="IPR041677">
    <property type="entry name" value="DNA2/NAM7_AAA_11"/>
</dbReference>
<dbReference type="GO" id="GO:0005829">
    <property type="term" value="C:cytosol"/>
    <property type="evidence" value="ECO:0007669"/>
    <property type="project" value="TreeGrafter"/>
</dbReference>
<dbReference type="GO" id="GO:0004386">
    <property type="term" value="F:helicase activity"/>
    <property type="evidence" value="ECO:0007669"/>
    <property type="project" value="InterPro"/>
</dbReference>
<reference evidence="2" key="1">
    <citation type="journal article" date="2023" name="Mol. Biol. Evol.">
        <title>Third-Generation Sequencing Reveals the Adaptive Role of the Epigenome in Three Deep-Sea Polychaetes.</title>
        <authorList>
            <person name="Perez M."/>
            <person name="Aroh O."/>
            <person name="Sun Y."/>
            <person name="Lan Y."/>
            <person name="Juniper S.K."/>
            <person name="Young C.R."/>
            <person name="Angers B."/>
            <person name="Qian P.Y."/>
        </authorList>
    </citation>
    <scope>NUCLEOTIDE SEQUENCE</scope>
    <source>
        <strain evidence="2">R07B-5</strain>
    </source>
</reference>
<gene>
    <name evidence="2" type="ORF">NP493_5904g00000</name>
</gene>
<dbReference type="EMBL" id="JAODUO010005899">
    <property type="protein sequence ID" value="KAK2140207.1"/>
    <property type="molecule type" value="Genomic_DNA"/>
</dbReference>
<feature type="domain" description="DNA2/NAM7 helicase helicase" evidence="1">
    <location>
        <begin position="67"/>
        <end position="133"/>
    </location>
</feature>
<comment type="caution">
    <text evidence="2">The sequence shown here is derived from an EMBL/GenBank/DDBJ whole genome shotgun (WGS) entry which is preliminary data.</text>
</comment>
<dbReference type="Proteomes" id="UP001209878">
    <property type="component" value="Unassembled WGS sequence"/>
</dbReference>
<evidence type="ECO:0000259" key="1">
    <source>
        <dbReference type="Pfam" id="PF13086"/>
    </source>
</evidence>
<dbReference type="GO" id="GO:0035194">
    <property type="term" value="P:regulatory ncRNA-mediated post-transcriptional gene silencing"/>
    <property type="evidence" value="ECO:0007669"/>
    <property type="project" value="TreeGrafter"/>
</dbReference>
<dbReference type="AlphaFoldDB" id="A0AAD9ITF2"/>
<dbReference type="Pfam" id="PF13086">
    <property type="entry name" value="AAA_11"/>
    <property type="match status" value="1"/>
</dbReference>
<organism evidence="2 3">
    <name type="scientific">Ridgeia piscesae</name>
    <name type="common">Tubeworm</name>
    <dbReference type="NCBI Taxonomy" id="27915"/>
    <lineage>
        <taxon>Eukaryota</taxon>
        <taxon>Metazoa</taxon>
        <taxon>Spiralia</taxon>
        <taxon>Lophotrochozoa</taxon>
        <taxon>Annelida</taxon>
        <taxon>Polychaeta</taxon>
        <taxon>Sedentaria</taxon>
        <taxon>Canalipalpata</taxon>
        <taxon>Sabellida</taxon>
        <taxon>Siboglinidae</taxon>
        <taxon>Ridgeia</taxon>
    </lineage>
</organism>
<evidence type="ECO:0000313" key="3">
    <source>
        <dbReference type="Proteomes" id="UP001209878"/>
    </source>
</evidence>
<keyword evidence="3" id="KW-1185">Reference proteome</keyword>
<evidence type="ECO:0000313" key="2">
    <source>
        <dbReference type="EMBL" id="KAK2140207.1"/>
    </source>
</evidence>
<dbReference type="PANTHER" id="PTHR10887">
    <property type="entry name" value="DNA2/NAM7 HELICASE FAMILY"/>
    <property type="match status" value="1"/>
</dbReference>
<name>A0AAD9ITF2_RIDPI</name>
<dbReference type="SUPFAM" id="SSF52540">
    <property type="entry name" value="P-loop containing nucleoside triphosphate hydrolases"/>
    <property type="match status" value="1"/>
</dbReference>
<dbReference type="PANTHER" id="PTHR10887:SF365">
    <property type="entry name" value="HELICASE WITH ZINC FINGER DOMAIN-RELATED"/>
    <property type="match status" value="1"/>
</dbReference>
<dbReference type="Gene3D" id="3.40.50.300">
    <property type="entry name" value="P-loop containing nucleotide triphosphate hydrolases"/>
    <property type="match status" value="1"/>
</dbReference>
<accession>A0AAD9ITF2</accession>